<keyword evidence="1" id="KW-0472">Membrane</keyword>
<dbReference type="Proteomes" id="UP001165269">
    <property type="component" value="Unassembled WGS sequence"/>
</dbReference>
<comment type="caution">
    <text evidence="2">The sequence shown here is derived from an EMBL/GenBank/DDBJ whole genome shotgun (WGS) entry which is preliminary data.</text>
</comment>
<organism evidence="2 3">
    <name type="scientific">Streptomyces cylindrosporus</name>
    <dbReference type="NCBI Taxonomy" id="2927583"/>
    <lineage>
        <taxon>Bacteria</taxon>
        <taxon>Bacillati</taxon>
        <taxon>Actinomycetota</taxon>
        <taxon>Actinomycetes</taxon>
        <taxon>Kitasatosporales</taxon>
        <taxon>Streptomycetaceae</taxon>
        <taxon>Streptomyces</taxon>
    </lineage>
</organism>
<feature type="transmembrane region" description="Helical" evidence="1">
    <location>
        <begin position="6"/>
        <end position="24"/>
    </location>
</feature>
<keyword evidence="1" id="KW-0812">Transmembrane</keyword>
<keyword evidence="3" id="KW-1185">Reference proteome</keyword>
<reference evidence="2" key="1">
    <citation type="submission" date="2022-03" db="EMBL/GenBank/DDBJ databases">
        <title>Streptomyces 7R015 and 7R016 isolated from Barleria lupulina in Thailand.</title>
        <authorList>
            <person name="Kanchanasin P."/>
            <person name="Phongsopitanun W."/>
            <person name="Tanasupawat S."/>
        </authorList>
    </citation>
    <scope>NUCLEOTIDE SEQUENCE</scope>
    <source>
        <strain evidence="2">7R015</strain>
    </source>
</reference>
<dbReference type="RefSeq" id="WP_242762732.1">
    <property type="nucleotide sequence ID" value="NZ_JALDAY010000002.1"/>
</dbReference>
<name>A0ABS9Y1B3_9ACTN</name>
<protein>
    <submittedName>
        <fullName evidence="2">Uncharacterized protein</fullName>
    </submittedName>
</protein>
<evidence type="ECO:0000256" key="1">
    <source>
        <dbReference type="SAM" id="Phobius"/>
    </source>
</evidence>
<accession>A0ABS9Y1B3</accession>
<gene>
    <name evidence="2" type="ORF">MQP27_07790</name>
</gene>
<proteinExistence type="predicted"/>
<keyword evidence="1" id="KW-1133">Transmembrane helix</keyword>
<dbReference type="EMBL" id="JALDAY010000002">
    <property type="protein sequence ID" value="MCI3271011.1"/>
    <property type="molecule type" value="Genomic_DNA"/>
</dbReference>
<evidence type="ECO:0000313" key="2">
    <source>
        <dbReference type="EMBL" id="MCI3271011.1"/>
    </source>
</evidence>
<evidence type="ECO:0000313" key="3">
    <source>
        <dbReference type="Proteomes" id="UP001165269"/>
    </source>
</evidence>
<sequence>MSPWTLSWVVWLAAFGVIEGLALANKRPGDTLSEHVWRWFAVARTTPEPDGWTRLRRFLLLAGVSWLSVHFLTGGWV</sequence>